<dbReference type="Gene3D" id="3.90.1510.10">
    <property type="entry name" value="Glycerate kinase, domain 2"/>
    <property type="match status" value="1"/>
</dbReference>
<dbReference type="RefSeq" id="WP_179700011.1">
    <property type="nucleotide sequence ID" value="NZ_BAAAHA010000004.1"/>
</dbReference>
<evidence type="ECO:0000313" key="6">
    <source>
        <dbReference type="Proteomes" id="UP000521075"/>
    </source>
</evidence>
<keyword evidence="2 4" id="KW-0808">Transferase</keyword>
<keyword evidence="3 4" id="KW-0418">Kinase</keyword>
<dbReference type="NCBIfam" id="TIGR00045">
    <property type="entry name" value="glycerate kinase"/>
    <property type="match status" value="1"/>
</dbReference>
<dbReference type="Proteomes" id="UP000521075">
    <property type="component" value="Unassembled WGS sequence"/>
</dbReference>
<dbReference type="EC" id="2.7.1.31" evidence="5"/>
<dbReference type="GO" id="GO:0008887">
    <property type="term" value="F:glycerate kinase activity"/>
    <property type="evidence" value="ECO:0007669"/>
    <property type="project" value="UniProtKB-UniRule"/>
</dbReference>
<evidence type="ECO:0000313" key="5">
    <source>
        <dbReference type="EMBL" id="NYK08952.1"/>
    </source>
</evidence>
<sequence length="376" mass="36074">MTARTVVVAPDSFKGSATAAEVAEALGAGWHSVRPGDTVVLAPTADGGEGTLDAFAVAVPGSQRQPVRVLGPSGEAVEAAWLGLPDGVAVVELAATSGLGLLQHPAPFDAHTVGFGQAIAAALDAGATSLLLAIGGSASTDGGAGALTALGARLLDAAGQPVAPGNRGLARLARVDLSGLRALPAGGARILSDVTSPLLGPAGAAAVFGPQKGATPEDVPELDAGLARLAAVLGAAGGNGTLGPTGVSVDEPGTGAAGGTGYGLRVWGATMAPGAAAVADALGLPERIASADLVITGEGRYDSQSASGKAPEHVAALARRAGIPVLLASGAITAETHGFADAVALTDLAGGTDAALADPLRWARAAGAALASRTAD</sequence>
<dbReference type="EMBL" id="JACCHJ010000001">
    <property type="protein sequence ID" value="NYK08952.1"/>
    <property type="molecule type" value="Genomic_DNA"/>
</dbReference>
<dbReference type="Pfam" id="PF02595">
    <property type="entry name" value="Gly_kinase"/>
    <property type="match status" value="1"/>
</dbReference>
<dbReference type="PIRSF" id="PIRSF006078">
    <property type="entry name" value="GlxK"/>
    <property type="match status" value="1"/>
</dbReference>
<dbReference type="SUPFAM" id="SSF110738">
    <property type="entry name" value="Glycerate kinase I"/>
    <property type="match status" value="1"/>
</dbReference>
<dbReference type="AlphaFoldDB" id="A0A853DIF9"/>
<accession>A0A853DIF9</accession>
<comment type="similarity">
    <text evidence="1 4">Belongs to the glycerate kinase type-1 family.</text>
</comment>
<proteinExistence type="inferred from homology"/>
<dbReference type="InterPro" id="IPR036129">
    <property type="entry name" value="Glycerate_kinase_sf"/>
</dbReference>
<dbReference type="InterPro" id="IPR004381">
    <property type="entry name" value="Glycerate_kinase"/>
</dbReference>
<organism evidence="5 6">
    <name type="scientific">Leifsonia naganoensis</name>
    <dbReference type="NCBI Taxonomy" id="150025"/>
    <lineage>
        <taxon>Bacteria</taxon>
        <taxon>Bacillati</taxon>
        <taxon>Actinomycetota</taxon>
        <taxon>Actinomycetes</taxon>
        <taxon>Micrococcales</taxon>
        <taxon>Microbacteriaceae</taxon>
        <taxon>Leifsonia</taxon>
    </lineage>
</organism>
<dbReference type="Gene3D" id="3.40.50.10350">
    <property type="entry name" value="Glycerate kinase, domain 1"/>
    <property type="match status" value="1"/>
</dbReference>
<evidence type="ECO:0000256" key="4">
    <source>
        <dbReference type="PIRNR" id="PIRNR006078"/>
    </source>
</evidence>
<name>A0A853DIF9_9MICO</name>
<dbReference type="InterPro" id="IPR018193">
    <property type="entry name" value="Glyc_kinase_flavodox-like_fold"/>
</dbReference>
<evidence type="ECO:0000256" key="3">
    <source>
        <dbReference type="ARBA" id="ARBA00022777"/>
    </source>
</evidence>
<dbReference type="GO" id="GO:0031388">
    <property type="term" value="P:organic acid phosphorylation"/>
    <property type="evidence" value="ECO:0007669"/>
    <property type="project" value="UniProtKB-UniRule"/>
</dbReference>
<gene>
    <name evidence="5" type="ORF">HNR14_000833</name>
</gene>
<dbReference type="PANTHER" id="PTHR21599">
    <property type="entry name" value="GLYCERATE KINASE"/>
    <property type="match status" value="1"/>
</dbReference>
<protein>
    <submittedName>
        <fullName evidence="5">Glycerate kinase</fullName>
        <ecNumber evidence="5">2.7.1.31</ecNumber>
    </submittedName>
</protein>
<evidence type="ECO:0000256" key="2">
    <source>
        <dbReference type="ARBA" id="ARBA00022679"/>
    </source>
</evidence>
<dbReference type="PANTHER" id="PTHR21599:SF0">
    <property type="entry name" value="GLYCERATE KINASE"/>
    <property type="match status" value="1"/>
</dbReference>
<comment type="caution">
    <text evidence="5">The sequence shown here is derived from an EMBL/GenBank/DDBJ whole genome shotgun (WGS) entry which is preliminary data.</text>
</comment>
<reference evidence="5 6" key="1">
    <citation type="submission" date="2020-07" db="EMBL/GenBank/DDBJ databases">
        <title>Sequencing the genomes of 1000 actinobacteria strains.</title>
        <authorList>
            <person name="Klenk H.-P."/>
        </authorList>
    </citation>
    <scope>NUCLEOTIDE SEQUENCE [LARGE SCALE GENOMIC DNA]</scope>
    <source>
        <strain evidence="5 6">DSM 15166</strain>
    </source>
</reference>
<dbReference type="InterPro" id="IPR018197">
    <property type="entry name" value="Glycerate_kinase_RE-like"/>
</dbReference>
<keyword evidence="6" id="KW-1185">Reference proteome</keyword>
<evidence type="ECO:0000256" key="1">
    <source>
        <dbReference type="ARBA" id="ARBA00006284"/>
    </source>
</evidence>